<keyword evidence="3" id="KW-0378">Hydrolase</keyword>
<dbReference type="RefSeq" id="WP_012159940.1">
    <property type="nucleotide sequence ID" value="NC_009922.1"/>
</dbReference>
<dbReference type="Pfam" id="PF13185">
    <property type="entry name" value="GAF_2"/>
    <property type="match status" value="1"/>
</dbReference>
<dbReference type="CDD" id="cd00077">
    <property type="entry name" value="HDc"/>
    <property type="match status" value="1"/>
</dbReference>
<evidence type="ECO:0000259" key="2">
    <source>
        <dbReference type="PROSITE" id="PS51832"/>
    </source>
</evidence>
<dbReference type="Pfam" id="PF13487">
    <property type="entry name" value="HD_5"/>
    <property type="match status" value="1"/>
</dbReference>
<keyword evidence="1" id="KW-0472">Membrane</keyword>
<dbReference type="InterPro" id="IPR003607">
    <property type="entry name" value="HD/PDEase_dom"/>
</dbReference>
<dbReference type="InterPro" id="IPR003018">
    <property type="entry name" value="GAF"/>
</dbReference>
<dbReference type="Proteomes" id="UP000000269">
    <property type="component" value="Chromosome"/>
</dbReference>
<sequence length="512" mass="59089">MINKSKKIKIESIYKLICILVAILFLAFAALNFNMMDRMKTENHLNGNDFYSYMKISILVSITIFVLLIVALLFVRRLTKNDMSYILRAFKNLSNFNYDTDFVESYIPYFTEEDRIKNLIHDIYKEAIFLEDIKDVASNEYVLDRVLEKVFDKLNEHIRVDRIGVAFADYNREKIIAETAKINYGKVLLGIGFEVSMANTSLVDILETKQSKINNNLMAEKVNREDRSIALDLIVEEGIHSNMIIPLVIDDKAFGILFFSSFEKESYDKKSLRIAENVAHSIATIINQAYLTKTIFNNITYTFAELVEKKDLETGDHINRMTKYSLVLAEHLYDVSNAKYEVNSSFMQDMELYAPLHDIGKVGIPDKILNKPGKFTPEEWAIMKEHANIGADIISNLRDSLEYFGKDFYQMALDIIRHHHERWDGTGYPYGLKGEEIPLSARIVAIADVFDALASKRSYKERMTFKECVEIILESRGSHFDPVLVDVFEKNLSEIRKIYDADCLVAYKESSH</sequence>
<dbReference type="Gene3D" id="3.30.450.40">
    <property type="match status" value="1"/>
</dbReference>
<dbReference type="eggNOG" id="COG2203">
    <property type="taxonomic scope" value="Bacteria"/>
</dbReference>
<dbReference type="AlphaFoldDB" id="A8MIJ9"/>
<feature type="transmembrane region" description="Helical" evidence="1">
    <location>
        <begin position="53"/>
        <end position="75"/>
    </location>
</feature>
<feature type="domain" description="HD-GYP" evidence="2">
    <location>
        <begin position="292"/>
        <end position="504"/>
    </location>
</feature>
<dbReference type="InterPro" id="IPR052020">
    <property type="entry name" value="Cyclic_di-GMP/3'3'-cGAMP_PDE"/>
</dbReference>
<dbReference type="GO" id="GO:0016787">
    <property type="term" value="F:hydrolase activity"/>
    <property type="evidence" value="ECO:0007669"/>
    <property type="project" value="UniProtKB-KW"/>
</dbReference>
<dbReference type="STRING" id="350688.Clos_2095"/>
<dbReference type="Gene3D" id="1.10.3210.10">
    <property type="entry name" value="Hypothetical protein af1432"/>
    <property type="match status" value="1"/>
</dbReference>
<keyword evidence="1" id="KW-1133">Transmembrane helix</keyword>
<dbReference type="InterPro" id="IPR037522">
    <property type="entry name" value="HD_GYP_dom"/>
</dbReference>
<dbReference type="EMBL" id="CP000853">
    <property type="protein sequence ID" value="ABW19631.1"/>
    <property type="molecule type" value="Genomic_DNA"/>
</dbReference>
<evidence type="ECO:0000256" key="1">
    <source>
        <dbReference type="SAM" id="Phobius"/>
    </source>
</evidence>
<reference evidence="4" key="1">
    <citation type="submission" date="2007-10" db="EMBL/GenBank/DDBJ databases">
        <title>Complete genome of Alkaliphilus oremlandii OhILAs.</title>
        <authorList>
            <person name="Copeland A."/>
            <person name="Lucas S."/>
            <person name="Lapidus A."/>
            <person name="Barry K."/>
            <person name="Detter J.C."/>
            <person name="Glavina del Rio T."/>
            <person name="Hammon N."/>
            <person name="Israni S."/>
            <person name="Dalin E."/>
            <person name="Tice H."/>
            <person name="Pitluck S."/>
            <person name="Chain P."/>
            <person name="Malfatti S."/>
            <person name="Shin M."/>
            <person name="Vergez L."/>
            <person name="Schmutz J."/>
            <person name="Larimer F."/>
            <person name="Land M."/>
            <person name="Hauser L."/>
            <person name="Kyrpides N."/>
            <person name="Mikhailova N."/>
            <person name="Stolz J.F."/>
            <person name="Dawson A."/>
            <person name="Fisher E."/>
            <person name="Crable B."/>
            <person name="Perera E."/>
            <person name="Lisak J."/>
            <person name="Ranganathan M."/>
            <person name="Basu P."/>
            <person name="Richardson P."/>
        </authorList>
    </citation>
    <scope>NUCLEOTIDE SEQUENCE [LARGE SCALE GENOMIC DNA]</scope>
    <source>
        <strain evidence="4">OhILAs</strain>
    </source>
</reference>
<organism evidence="3 4">
    <name type="scientific">Alkaliphilus oremlandii (strain OhILAs)</name>
    <name type="common">Clostridium oremlandii (strain OhILAs)</name>
    <dbReference type="NCBI Taxonomy" id="350688"/>
    <lineage>
        <taxon>Bacteria</taxon>
        <taxon>Bacillati</taxon>
        <taxon>Bacillota</taxon>
        <taxon>Clostridia</taxon>
        <taxon>Peptostreptococcales</taxon>
        <taxon>Natronincolaceae</taxon>
        <taxon>Alkaliphilus</taxon>
    </lineage>
</organism>
<dbReference type="OrthoDB" id="9804747at2"/>
<name>A8MIJ9_ALKOO</name>
<dbReference type="SMART" id="SM00471">
    <property type="entry name" value="HDc"/>
    <property type="match status" value="1"/>
</dbReference>
<dbReference type="eggNOG" id="COG3437">
    <property type="taxonomic scope" value="Bacteria"/>
</dbReference>
<evidence type="ECO:0000313" key="3">
    <source>
        <dbReference type="EMBL" id="ABW19631.1"/>
    </source>
</evidence>
<dbReference type="PROSITE" id="PS51832">
    <property type="entry name" value="HD_GYP"/>
    <property type="match status" value="1"/>
</dbReference>
<evidence type="ECO:0000313" key="4">
    <source>
        <dbReference type="Proteomes" id="UP000000269"/>
    </source>
</evidence>
<dbReference type="KEGG" id="aoe:Clos_2095"/>
<feature type="transmembrane region" description="Helical" evidence="1">
    <location>
        <begin position="12"/>
        <end position="33"/>
    </location>
</feature>
<proteinExistence type="predicted"/>
<gene>
    <name evidence="3" type="ordered locus">Clos_2095</name>
</gene>
<dbReference type="PANTHER" id="PTHR45228">
    <property type="entry name" value="CYCLIC DI-GMP PHOSPHODIESTERASE TM_0186-RELATED"/>
    <property type="match status" value="1"/>
</dbReference>
<protein>
    <submittedName>
        <fullName evidence="3">Metal dependent phosphohydrolase</fullName>
    </submittedName>
</protein>
<accession>A8MIJ9</accession>
<dbReference type="SUPFAM" id="SSF55781">
    <property type="entry name" value="GAF domain-like"/>
    <property type="match status" value="1"/>
</dbReference>
<keyword evidence="4" id="KW-1185">Reference proteome</keyword>
<dbReference type="SUPFAM" id="SSF109604">
    <property type="entry name" value="HD-domain/PDEase-like"/>
    <property type="match status" value="1"/>
</dbReference>
<keyword evidence="1" id="KW-0812">Transmembrane</keyword>
<dbReference type="InterPro" id="IPR029016">
    <property type="entry name" value="GAF-like_dom_sf"/>
</dbReference>
<dbReference type="HOGENOM" id="CLU_000445_92_13_9"/>